<keyword evidence="3" id="KW-1185">Reference proteome</keyword>
<organism evidence="2 3">
    <name type="scientific">Clathrospora elynae</name>
    <dbReference type="NCBI Taxonomy" id="706981"/>
    <lineage>
        <taxon>Eukaryota</taxon>
        <taxon>Fungi</taxon>
        <taxon>Dikarya</taxon>
        <taxon>Ascomycota</taxon>
        <taxon>Pezizomycotina</taxon>
        <taxon>Dothideomycetes</taxon>
        <taxon>Pleosporomycetidae</taxon>
        <taxon>Pleosporales</taxon>
        <taxon>Diademaceae</taxon>
        <taxon>Clathrospora</taxon>
    </lineage>
</organism>
<dbReference type="OrthoDB" id="3657725at2759"/>
<evidence type="ECO:0000313" key="2">
    <source>
        <dbReference type="EMBL" id="KAF1945445.1"/>
    </source>
</evidence>
<protein>
    <submittedName>
        <fullName evidence="2">Uncharacterized protein</fullName>
    </submittedName>
</protein>
<proteinExistence type="predicted"/>
<gene>
    <name evidence="2" type="ORF">EJ02DRAFT_44411</name>
</gene>
<dbReference type="EMBL" id="ML976009">
    <property type="protein sequence ID" value="KAF1945445.1"/>
    <property type="molecule type" value="Genomic_DNA"/>
</dbReference>
<dbReference type="Proteomes" id="UP000800038">
    <property type="component" value="Unassembled WGS sequence"/>
</dbReference>
<name>A0A6A5SXQ0_9PLEO</name>
<reference evidence="2" key="1">
    <citation type="journal article" date="2020" name="Stud. Mycol.">
        <title>101 Dothideomycetes genomes: a test case for predicting lifestyles and emergence of pathogens.</title>
        <authorList>
            <person name="Haridas S."/>
            <person name="Albert R."/>
            <person name="Binder M."/>
            <person name="Bloem J."/>
            <person name="Labutti K."/>
            <person name="Salamov A."/>
            <person name="Andreopoulos B."/>
            <person name="Baker S."/>
            <person name="Barry K."/>
            <person name="Bills G."/>
            <person name="Bluhm B."/>
            <person name="Cannon C."/>
            <person name="Castanera R."/>
            <person name="Culley D."/>
            <person name="Daum C."/>
            <person name="Ezra D."/>
            <person name="Gonzalez J."/>
            <person name="Henrissat B."/>
            <person name="Kuo A."/>
            <person name="Liang C."/>
            <person name="Lipzen A."/>
            <person name="Lutzoni F."/>
            <person name="Magnuson J."/>
            <person name="Mondo S."/>
            <person name="Nolan M."/>
            <person name="Ohm R."/>
            <person name="Pangilinan J."/>
            <person name="Park H.-J."/>
            <person name="Ramirez L."/>
            <person name="Alfaro M."/>
            <person name="Sun H."/>
            <person name="Tritt A."/>
            <person name="Yoshinaga Y."/>
            <person name="Zwiers L.-H."/>
            <person name="Turgeon B."/>
            <person name="Goodwin S."/>
            <person name="Spatafora J."/>
            <person name="Crous P."/>
            <person name="Grigoriev I."/>
        </authorList>
    </citation>
    <scope>NUCLEOTIDE SEQUENCE</scope>
    <source>
        <strain evidence="2">CBS 161.51</strain>
    </source>
</reference>
<dbReference type="AlphaFoldDB" id="A0A6A5SXQ0"/>
<sequence length="95" mass="10467">MPPTAVEPLHSHNNLESAYISIYKHHSLQPHSSIKPTKPKHIYHQSSTMRVLFHNLNLSYADPRDGGAPNPGAKSRQSASMMAMAVDEPQPRDGG</sequence>
<feature type="region of interest" description="Disordered" evidence="1">
    <location>
        <begin position="60"/>
        <end position="95"/>
    </location>
</feature>
<evidence type="ECO:0000256" key="1">
    <source>
        <dbReference type="SAM" id="MobiDB-lite"/>
    </source>
</evidence>
<evidence type="ECO:0000313" key="3">
    <source>
        <dbReference type="Proteomes" id="UP000800038"/>
    </source>
</evidence>
<accession>A0A6A5SXQ0</accession>